<evidence type="ECO:0000259" key="2">
    <source>
        <dbReference type="PROSITE" id="PS50966"/>
    </source>
</evidence>
<dbReference type="PANTHER" id="PTHR33977:SF1">
    <property type="entry name" value="ZINC ION BINDING PROTEIN"/>
    <property type="match status" value="1"/>
</dbReference>
<dbReference type="RefSeq" id="XP_067525859.1">
    <property type="nucleotide sequence ID" value="XM_067669758.1"/>
</dbReference>
<keyword evidence="4" id="KW-1185">Reference proteome</keyword>
<dbReference type="Proteomes" id="UP000009138">
    <property type="component" value="Unassembled WGS sequence"/>
</dbReference>
<dbReference type="OrthoDB" id="2430203at2759"/>
<keyword evidence="1" id="KW-0862">Zinc</keyword>
<gene>
    <name evidence="3" type="ORF">RO3G_15174</name>
</gene>
<name>I1CPT3_RHIO9</name>
<dbReference type="STRING" id="246409.I1CPT3"/>
<dbReference type="InParanoid" id="I1CPT3"/>
<dbReference type="OMA" id="IPRMEDI"/>
<dbReference type="Pfam" id="PF04434">
    <property type="entry name" value="SWIM"/>
    <property type="match status" value="1"/>
</dbReference>
<dbReference type="AlphaFoldDB" id="I1CPT3"/>
<keyword evidence="1" id="KW-0479">Metal-binding</keyword>
<proteinExistence type="predicted"/>
<keyword evidence="1" id="KW-0863">Zinc-finger</keyword>
<evidence type="ECO:0000256" key="1">
    <source>
        <dbReference type="PROSITE-ProRule" id="PRU00325"/>
    </source>
</evidence>
<dbReference type="PROSITE" id="PS50966">
    <property type="entry name" value="ZF_SWIM"/>
    <property type="match status" value="1"/>
</dbReference>
<dbReference type="GO" id="GO:0008270">
    <property type="term" value="F:zinc ion binding"/>
    <property type="evidence" value="ECO:0007669"/>
    <property type="project" value="UniProtKB-KW"/>
</dbReference>
<sequence length="648" mass="75173">MSTSSAQFYSENVSDFKTMKVDKAIWEVELKKLEDSTCAHWTNKGFKIKEIVSSNATEPSSVGRNKIILWSKKYACHREPNVYVSKASGNHRPIQKESKKIGCPACIMVTCYRSDPEFVIFERKNMHNHVPGSYADLKFMSLSDALRRKIKAFLQYGFSRREIRSCLLQEIDEDAEERDKLFHYDDVYNIWLSVAKDMFKFKENEFESPKVWEEKLAAINYKILSYSMGNTFYYGIISPWQMSIMGVSKSFSLDSTFGISSRSSEVLYSLVVRHPDTGKGVPVGYMITNDQSVNPVLNWLRFLKNNCAMSPEQITIDCSIPESDAIRATFGENCRIQLCLFHVAQCWSRNLATKVKNSPEHSNARVVRGNIMSDLQSIMYETTCAIVVEKVRMFREKWTAQQPQFVEYFEDKWLALDGYKRWSAAYVIEEHQNMRTNNYIESWHNQLKSVYLKRIKNRRLDRLIFILVNEVENDMKLEEARVSSEVGRMGPETRNRRKREMIAAAIPDDRMNEMITKESETTYNVESFSQEDIMYTVQINEAGNIASCSCCYFKFNSRACKHMFLLKRHTNIQVENVSRMETLLSELDASPIPENEPLAPTAENDSNINATSILKRDIKLELDSLRHLKRSINAINDYEFLTDINLEE</sequence>
<protein>
    <recommendedName>
        <fullName evidence="2">SWIM-type domain-containing protein</fullName>
    </recommendedName>
</protein>
<dbReference type="GeneID" id="93622139"/>
<feature type="domain" description="SWIM-type" evidence="2">
    <location>
        <begin position="535"/>
        <end position="571"/>
    </location>
</feature>
<dbReference type="eggNOG" id="ENOG502TAFP">
    <property type="taxonomic scope" value="Eukaryota"/>
</dbReference>
<dbReference type="InterPro" id="IPR007527">
    <property type="entry name" value="Znf_SWIM"/>
</dbReference>
<organism evidence="3 4">
    <name type="scientific">Rhizopus delemar (strain RA 99-880 / ATCC MYA-4621 / FGSC 9543 / NRRL 43880)</name>
    <name type="common">Mucormycosis agent</name>
    <name type="synonym">Rhizopus arrhizus var. delemar</name>
    <dbReference type="NCBI Taxonomy" id="246409"/>
    <lineage>
        <taxon>Eukaryota</taxon>
        <taxon>Fungi</taxon>
        <taxon>Fungi incertae sedis</taxon>
        <taxon>Mucoromycota</taxon>
        <taxon>Mucoromycotina</taxon>
        <taxon>Mucoromycetes</taxon>
        <taxon>Mucorales</taxon>
        <taxon>Mucorineae</taxon>
        <taxon>Rhizopodaceae</taxon>
        <taxon>Rhizopus</taxon>
    </lineage>
</organism>
<accession>I1CPT3</accession>
<evidence type="ECO:0000313" key="4">
    <source>
        <dbReference type="Proteomes" id="UP000009138"/>
    </source>
</evidence>
<evidence type="ECO:0000313" key="3">
    <source>
        <dbReference type="EMBL" id="EIE90463.1"/>
    </source>
</evidence>
<reference evidence="3 4" key="1">
    <citation type="journal article" date="2009" name="PLoS Genet.">
        <title>Genomic analysis of the basal lineage fungus Rhizopus oryzae reveals a whole-genome duplication.</title>
        <authorList>
            <person name="Ma L.-J."/>
            <person name="Ibrahim A.S."/>
            <person name="Skory C."/>
            <person name="Grabherr M.G."/>
            <person name="Burger G."/>
            <person name="Butler M."/>
            <person name="Elias M."/>
            <person name="Idnurm A."/>
            <person name="Lang B.F."/>
            <person name="Sone T."/>
            <person name="Abe A."/>
            <person name="Calvo S.E."/>
            <person name="Corrochano L.M."/>
            <person name="Engels R."/>
            <person name="Fu J."/>
            <person name="Hansberg W."/>
            <person name="Kim J.-M."/>
            <person name="Kodira C.D."/>
            <person name="Koehrsen M.J."/>
            <person name="Liu B."/>
            <person name="Miranda-Saavedra D."/>
            <person name="O'Leary S."/>
            <person name="Ortiz-Castellanos L."/>
            <person name="Poulter R."/>
            <person name="Rodriguez-Romero J."/>
            <person name="Ruiz-Herrera J."/>
            <person name="Shen Y.-Q."/>
            <person name="Zeng Q."/>
            <person name="Galagan J."/>
            <person name="Birren B.W."/>
            <person name="Cuomo C.A."/>
            <person name="Wickes B.L."/>
        </authorList>
    </citation>
    <scope>NUCLEOTIDE SEQUENCE [LARGE SCALE GENOMIC DNA]</scope>
    <source>
        <strain evidence="4">RA 99-880 / ATCC MYA-4621 / FGSC 9543 / NRRL 43880</strain>
    </source>
</reference>
<dbReference type="PANTHER" id="PTHR33977">
    <property type="entry name" value="ZINC ION BINDING PROTEIN"/>
    <property type="match status" value="1"/>
</dbReference>
<dbReference type="EMBL" id="CH476746">
    <property type="protein sequence ID" value="EIE90463.1"/>
    <property type="molecule type" value="Genomic_DNA"/>
</dbReference>
<dbReference type="VEuPathDB" id="FungiDB:RO3G_15174"/>